<dbReference type="AlphaFoldDB" id="A0A212KH13"/>
<dbReference type="Gene3D" id="3.30.70.270">
    <property type="match status" value="1"/>
</dbReference>
<dbReference type="InterPro" id="IPR035938">
    <property type="entry name" value="Hemerythrin-like_sf"/>
</dbReference>
<dbReference type="NCBIfam" id="TIGR02481">
    <property type="entry name" value="hemeryth_dom"/>
    <property type="match status" value="1"/>
</dbReference>
<feature type="transmembrane region" description="Helical" evidence="6">
    <location>
        <begin position="118"/>
        <end position="138"/>
    </location>
</feature>
<dbReference type="PANTHER" id="PTHR45138">
    <property type="entry name" value="REGULATORY COMPONENTS OF SENSORY TRANSDUCTION SYSTEM"/>
    <property type="match status" value="1"/>
</dbReference>
<feature type="domain" description="GGDEF" evidence="7">
    <location>
        <begin position="250"/>
        <end position="379"/>
    </location>
</feature>
<evidence type="ECO:0000256" key="2">
    <source>
        <dbReference type="ARBA" id="ARBA00012528"/>
    </source>
</evidence>
<dbReference type="CDD" id="cd01949">
    <property type="entry name" value="GGDEF"/>
    <property type="match status" value="1"/>
</dbReference>
<dbReference type="CDD" id="cd12107">
    <property type="entry name" value="Hemerythrin"/>
    <property type="match status" value="1"/>
</dbReference>
<keyword evidence="6" id="KW-0812">Transmembrane</keyword>
<dbReference type="GO" id="GO:0052621">
    <property type="term" value="F:diguanylate cyclase activity"/>
    <property type="evidence" value="ECO:0007669"/>
    <property type="project" value="UniProtKB-EC"/>
</dbReference>
<protein>
    <recommendedName>
        <fullName evidence="2">diguanylate cyclase</fullName>
        <ecNumber evidence="2">2.7.7.65</ecNumber>
    </recommendedName>
</protein>
<dbReference type="Pfam" id="PF00990">
    <property type="entry name" value="GGDEF"/>
    <property type="match status" value="1"/>
</dbReference>
<keyword evidence="4" id="KW-0408">Iron</keyword>
<feature type="transmembrane region" description="Helical" evidence="6">
    <location>
        <begin position="6"/>
        <end position="26"/>
    </location>
</feature>
<evidence type="ECO:0000256" key="3">
    <source>
        <dbReference type="ARBA" id="ARBA00022723"/>
    </source>
</evidence>
<feature type="transmembrane region" description="Helical" evidence="6">
    <location>
        <begin position="188"/>
        <end position="208"/>
    </location>
</feature>
<dbReference type="EC" id="2.7.7.65" evidence="2"/>
<dbReference type="PROSITE" id="PS50887">
    <property type="entry name" value="GGDEF"/>
    <property type="match status" value="1"/>
</dbReference>
<feature type="transmembrane region" description="Helical" evidence="6">
    <location>
        <begin position="150"/>
        <end position="176"/>
    </location>
</feature>
<comment type="catalytic activity">
    <reaction evidence="5">
        <text>2 GTP = 3',3'-c-di-GMP + 2 diphosphate</text>
        <dbReference type="Rhea" id="RHEA:24898"/>
        <dbReference type="ChEBI" id="CHEBI:33019"/>
        <dbReference type="ChEBI" id="CHEBI:37565"/>
        <dbReference type="ChEBI" id="CHEBI:58805"/>
        <dbReference type="EC" id="2.7.7.65"/>
    </reaction>
</comment>
<evidence type="ECO:0000259" key="7">
    <source>
        <dbReference type="PROSITE" id="PS50887"/>
    </source>
</evidence>
<dbReference type="InterPro" id="IPR012827">
    <property type="entry name" value="Hemerythrin_metal-bd"/>
</dbReference>
<dbReference type="NCBIfam" id="TIGR00254">
    <property type="entry name" value="GGDEF"/>
    <property type="match status" value="1"/>
</dbReference>
<proteinExistence type="inferred from homology"/>
<dbReference type="InterPro" id="IPR043128">
    <property type="entry name" value="Rev_trsase/Diguanyl_cyclase"/>
</dbReference>
<keyword evidence="3" id="KW-0479">Metal-binding</keyword>
<dbReference type="FunFam" id="3.30.70.270:FF:000001">
    <property type="entry name" value="Diguanylate cyclase domain protein"/>
    <property type="match status" value="1"/>
</dbReference>
<sequence length="530" mass="57607">MFLQIHIPTIFAALLVVCIVLALPLALATKGADDGLKLWAAALGLMACAFFMLKLRGTIADRSLAIVGNLLIAGAMAALLAAVHRFQNLPPPRRAVAAPILLLAVALPLLPPDLRTRVAAVNATYLAQLLLVIGRLVRFRYDFPTRGRDLTVTGLGALAAVAAVRLGSALLAPAALGEFFAPSPVQSFGFFSALGGLILASTGFLMMAKERSDERLRAAARRDRLTGCWNRLHIEEAAAQEIARLRRYGHPVSAILVDLDHFKLVNDRHGHGAGDEVLAEFARVAQRVVRTTDVVGRWGGEEFLILLPMSDISEAAAIAERLRTAVETHIFPGNLRVTVSAGFAACLSTESWGEWLRRADTALYRAKADGRNRIATEGIEIVRRGSGTGAVAVPQLIWRASYLCGEETVDRQHRALFEKANALLGLGGGQAPKERIVAALRAFLDETRAHFADEERIIESAGYEDALDHARIHRELLARSEDLLRRYADDEIGDAALFHHVVHELFANHILAEDRAFRPLFLGEDADVSA</sequence>
<dbReference type="SMART" id="SM00267">
    <property type="entry name" value="GGDEF"/>
    <property type="match status" value="1"/>
</dbReference>
<evidence type="ECO:0000256" key="6">
    <source>
        <dbReference type="SAM" id="Phobius"/>
    </source>
</evidence>
<dbReference type="Pfam" id="PF01814">
    <property type="entry name" value="Hemerythrin"/>
    <property type="match status" value="1"/>
</dbReference>
<organism evidence="8">
    <name type="scientific">uncultured Alphaproteobacteria bacterium</name>
    <dbReference type="NCBI Taxonomy" id="91750"/>
    <lineage>
        <taxon>Bacteria</taxon>
        <taxon>Pseudomonadati</taxon>
        <taxon>Pseudomonadota</taxon>
        <taxon>Alphaproteobacteria</taxon>
        <taxon>environmental samples</taxon>
    </lineage>
</organism>
<dbReference type="Gene3D" id="1.20.120.50">
    <property type="entry name" value="Hemerythrin-like"/>
    <property type="match status" value="1"/>
</dbReference>
<dbReference type="GO" id="GO:0046872">
    <property type="term" value="F:metal ion binding"/>
    <property type="evidence" value="ECO:0007669"/>
    <property type="project" value="UniProtKB-KW"/>
</dbReference>
<dbReference type="InterPro" id="IPR000160">
    <property type="entry name" value="GGDEF_dom"/>
</dbReference>
<reference evidence="8" key="1">
    <citation type="submission" date="2016-04" db="EMBL/GenBank/DDBJ databases">
        <authorList>
            <person name="Evans L.H."/>
            <person name="Alamgir A."/>
            <person name="Owens N."/>
            <person name="Weber N.D."/>
            <person name="Virtaneva K."/>
            <person name="Barbian K."/>
            <person name="Babar A."/>
            <person name="Rosenke K."/>
        </authorList>
    </citation>
    <scope>NUCLEOTIDE SEQUENCE</scope>
    <source>
        <strain evidence="8">86</strain>
    </source>
</reference>
<evidence type="ECO:0000256" key="4">
    <source>
        <dbReference type="ARBA" id="ARBA00023004"/>
    </source>
</evidence>
<dbReference type="SUPFAM" id="SSF55073">
    <property type="entry name" value="Nucleotide cyclase"/>
    <property type="match status" value="1"/>
</dbReference>
<evidence type="ECO:0000256" key="1">
    <source>
        <dbReference type="ARBA" id="ARBA00010587"/>
    </source>
</evidence>
<evidence type="ECO:0000256" key="5">
    <source>
        <dbReference type="ARBA" id="ARBA00034247"/>
    </source>
</evidence>
<dbReference type="InterPro" id="IPR012312">
    <property type="entry name" value="Hemerythrin-like"/>
</dbReference>
<name>A0A212KH13_9PROT</name>
<feature type="transmembrane region" description="Helical" evidence="6">
    <location>
        <begin position="38"/>
        <end position="57"/>
    </location>
</feature>
<keyword evidence="6" id="KW-0472">Membrane</keyword>
<keyword evidence="6" id="KW-1133">Transmembrane helix</keyword>
<dbReference type="EMBL" id="FLUO01000002">
    <property type="protein sequence ID" value="SBW10908.1"/>
    <property type="molecule type" value="Genomic_DNA"/>
</dbReference>
<dbReference type="SUPFAM" id="SSF47188">
    <property type="entry name" value="Hemerythrin-like"/>
    <property type="match status" value="1"/>
</dbReference>
<dbReference type="InterPro" id="IPR029787">
    <property type="entry name" value="Nucleotide_cyclase"/>
</dbReference>
<accession>A0A212KH13</accession>
<feature type="transmembrane region" description="Helical" evidence="6">
    <location>
        <begin position="63"/>
        <end position="83"/>
    </location>
</feature>
<gene>
    <name evidence="8" type="ORF">KL86APRO_20018</name>
</gene>
<comment type="similarity">
    <text evidence="1">Belongs to the hemerythrin family.</text>
</comment>
<dbReference type="InterPro" id="IPR050469">
    <property type="entry name" value="Diguanylate_Cyclase"/>
</dbReference>
<dbReference type="PANTHER" id="PTHR45138:SF9">
    <property type="entry name" value="DIGUANYLATE CYCLASE DGCM-RELATED"/>
    <property type="match status" value="1"/>
</dbReference>
<evidence type="ECO:0000313" key="8">
    <source>
        <dbReference type="EMBL" id="SBW10908.1"/>
    </source>
</evidence>